<dbReference type="Pfam" id="PF00712">
    <property type="entry name" value="DNA_pol3_beta"/>
    <property type="match status" value="1"/>
</dbReference>
<keyword evidence="4 9" id="KW-0808">Transferase</keyword>
<evidence type="ECO:0000256" key="2">
    <source>
        <dbReference type="ARBA" id="ARBA00010752"/>
    </source>
</evidence>
<dbReference type="InterPro" id="IPR022637">
    <property type="entry name" value="DNA_polIII_beta_cen"/>
</dbReference>
<dbReference type="Gene3D" id="3.70.10.10">
    <property type="match status" value="1"/>
</dbReference>
<keyword evidence="6 9" id="KW-0235">DNA replication</keyword>
<feature type="domain" description="DNA polymerase III beta sliding clamp C-terminal" evidence="12">
    <location>
        <begin position="245"/>
        <end position="365"/>
    </location>
</feature>
<comment type="subcellular location">
    <subcellularLocation>
        <location evidence="1 9">Cytoplasm</location>
    </subcellularLocation>
</comment>
<feature type="domain" description="DNA polymerase III beta sliding clamp central" evidence="11">
    <location>
        <begin position="128"/>
        <end position="242"/>
    </location>
</feature>
<accession>A0A0G4B4D5</accession>
<dbReference type="GO" id="GO:0009360">
    <property type="term" value="C:DNA polymerase III complex"/>
    <property type="evidence" value="ECO:0007669"/>
    <property type="project" value="InterPro"/>
</dbReference>
<evidence type="ECO:0000256" key="3">
    <source>
        <dbReference type="ARBA" id="ARBA00022490"/>
    </source>
</evidence>
<name>A0A0G4B4D5_9BACT</name>
<dbReference type="GO" id="GO:0005737">
    <property type="term" value="C:cytoplasm"/>
    <property type="evidence" value="ECO:0007669"/>
    <property type="project" value="UniProtKB-SubCell"/>
</dbReference>
<dbReference type="SMART" id="SM00480">
    <property type="entry name" value="POL3Bc"/>
    <property type="match status" value="1"/>
</dbReference>
<protein>
    <recommendedName>
        <fullName evidence="9">Beta sliding clamp</fullName>
    </recommendedName>
</protein>
<dbReference type="PIRSF" id="PIRSF000804">
    <property type="entry name" value="DNA_pol_III_b"/>
    <property type="match status" value="1"/>
</dbReference>
<dbReference type="Pfam" id="PF02767">
    <property type="entry name" value="DNA_pol3_beta_2"/>
    <property type="match status" value="1"/>
</dbReference>
<dbReference type="STRING" id="1618337.UT28_C0001G0453"/>
<dbReference type="InterPro" id="IPR022634">
    <property type="entry name" value="DNA_polIII_beta_N"/>
</dbReference>
<dbReference type="GO" id="GO:0003677">
    <property type="term" value="F:DNA binding"/>
    <property type="evidence" value="ECO:0007669"/>
    <property type="project" value="UniProtKB-UniRule"/>
</dbReference>
<proteinExistence type="inferred from homology"/>
<dbReference type="InterPro" id="IPR046938">
    <property type="entry name" value="DNA_clamp_sf"/>
</dbReference>
<evidence type="ECO:0000256" key="7">
    <source>
        <dbReference type="ARBA" id="ARBA00022932"/>
    </source>
</evidence>
<dbReference type="PATRIC" id="fig|1618337.4.peg.451"/>
<feature type="domain" description="DNA polymerase III beta sliding clamp N-terminal" evidence="10">
    <location>
        <begin position="1"/>
        <end position="118"/>
    </location>
</feature>
<dbReference type="InterPro" id="IPR022635">
    <property type="entry name" value="DNA_polIII_beta_C"/>
</dbReference>
<gene>
    <name evidence="13" type="primary">dnaN</name>
    <name evidence="13" type="ORF">UT28_C0001G0453</name>
</gene>
<dbReference type="PANTHER" id="PTHR30478:SF0">
    <property type="entry name" value="BETA SLIDING CLAMP"/>
    <property type="match status" value="1"/>
</dbReference>
<evidence type="ECO:0000256" key="8">
    <source>
        <dbReference type="ARBA" id="ARBA00023125"/>
    </source>
</evidence>
<evidence type="ECO:0000259" key="11">
    <source>
        <dbReference type="Pfam" id="PF02767"/>
    </source>
</evidence>
<evidence type="ECO:0000256" key="1">
    <source>
        <dbReference type="ARBA" id="ARBA00004496"/>
    </source>
</evidence>
<dbReference type="EMBL" id="CP011213">
    <property type="protein sequence ID" value="AKM82258.1"/>
    <property type="molecule type" value="Genomic_DNA"/>
</dbReference>
<evidence type="ECO:0000256" key="5">
    <source>
        <dbReference type="ARBA" id="ARBA00022695"/>
    </source>
</evidence>
<dbReference type="AlphaFoldDB" id="A0A0G4B4D5"/>
<sequence length="368" mass="39883">MIVSCTQENLAKGLGLVGRSVGTRTTLPVLNNILIKTEKGRLKLSATDLEIGIHTWVGAKVDEEGALTIPAKLLLDYINTNNDKTIDFSAKDLTLHLKSEHYKANIKGIDAAEFPLIPEVKKAESLEIPVASFLNAITKTLISTALDESRPVLAGVFFKAKGNTLKMVATDSYRLSEQTVILNKKIDNEVVFIVPQKTLAEVGRILSNAGEVVIVSAGENQVEFKLGETILVSRLIEGTFPDYEQIIPKTVKTTVVVKASLFSNAIKMASLFARESANNIKLKIEAPDKVSVLAVSPHLGDNTSEITGQVSGEGIEIAFNAKFLSDVLAVINSENVKLELSSNLAAGLIKAEKDNNFLYVIMPLRVDE</sequence>
<dbReference type="Gene3D" id="3.10.150.10">
    <property type="entry name" value="DNA Polymerase III, subunit A, domain 2"/>
    <property type="match status" value="1"/>
</dbReference>
<evidence type="ECO:0000259" key="12">
    <source>
        <dbReference type="Pfam" id="PF02768"/>
    </source>
</evidence>
<dbReference type="GO" id="GO:0006271">
    <property type="term" value="P:DNA strand elongation involved in DNA replication"/>
    <property type="evidence" value="ECO:0007669"/>
    <property type="project" value="TreeGrafter"/>
</dbReference>
<dbReference type="CDD" id="cd00140">
    <property type="entry name" value="beta_clamp"/>
    <property type="match status" value="1"/>
</dbReference>
<dbReference type="SUPFAM" id="SSF55979">
    <property type="entry name" value="DNA clamp"/>
    <property type="match status" value="3"/>
</dbReference>
<comment type="function">
    <text evidence="9">Confers DNA tethering and processivity to DNA polymerases and other proteins. Acts as a clamp, forming a ring around DNA (a reaction catalyzed by the clamp-loading complex) which diffuses in an ATP-independent manner freely and bidirectionally along dsDNA. Initially characterized for its ability to contact the catalytic subunit of DNA polymerase III (Pol III), a complex, multichain enzyme responsible for most of the replicative synthesis in bacteria; Pol III exhibits 3'-5' exonuclease proofreading activity. The beta chain is required for initiation of replication as well as for processivity of DNA replication.</text>
</comment>
<dbReference type="NCBIfam" id="TIGR00663">
    <property type="entry name" value="dnan"/>
    <property type="match status" value="1"/>
</dbReference>
<keyword evidence="8" id="KW-0238">DNA-binding</keyword>
<dbReference type="KEGG" id="bbgw:UT28_C0001G0453"/>
<evidence type="ECO:0000256" key="9">
    <source>
        <dbReference type="PIRNR" id="PIRNR000804"/>
    </source>
</evidence>
<evidence type="ECO:0000313" key="14">
    <source>
        <dbReference type="Proteomes" id="UP000035648"/>
    </source>
</evidence>
<dbReference type="GO" id="GO:0008408">
    <property type="term" value="F:3'-5' exonuclease activity"/>
    <property type="evidence" value="ECO:0007669"/>
    <property type="project" value="InterPro"/>
</dbReference>
<comment type="subunit">
    <text evidence="9">Forms a ring-shaped head-to-tail homodimer around DNA.</text>
</comment>
<reference evidence="13 14" key="1">
    <citation type="journal article" date="2015" name="Nature">
        <title>rRNA introns, odd ribosomes, and small enigmatic genomes across a large radiation of phyla.</title>
        <authorList>
            <person name="Brown C.T."/>
            <person name="Hug L.A."/>
            <person name="Thomas B.C."/>
            <person name="Sharon I."/>
            <person name="Castelle C.J."/>
            <person name="Singh A."/>
            <person name="Wilkins M.J."/>
            <person name="Williams K.H."/>
            <person name="Banfield J.F."/>
        </authorList>
    </citation>
    <scope>NUCLEOTIDE SEQUENCE [LARGE SCALE GENOMIC DNA]</scope>
</reference>
<dbReference type="InterPro" id="IPR001001">
    <property type="entry name" value="DNA_polIII_beta"/>
</dbReference>
<dbReference type="PANTHER" id="PTHR30478">
    <property type="entry name" value="DNA POLYMERASE III SUBUNIT BETA"/>
    <property type="match status" value="1"/>
</dbReference>
<evidence type="ECO:0000259" key="10">
    <source>
        <dbReference type="Pfam" id="PF00712"/>
    </source>
</evidence>
<keyword evidence="7 9" id="KW-0239">DNA-directed DNA polymerase</keyword>
<comment type="similarity">
    <text evidence="2 9">Belongs to the beta sliding clamp family.</text>
</comment>
<organism evidence="13 14">
    <name type="scientific">Berkelbacteria bacterium GW2011_GWE1_39_12</name>
    <dbReference type="NCBI Taxonomy" id="1618337"/>
    <lineage>
        <taxon>Bacteria</taxon>
        <taxon>Candidatus Berkelbacteria</taxon>
    </lineage>
</organism>
<evidence type="ECO:0000313" key="13">
    <source>
        <dbReference type="EMBL" id="AKM82258.1"/>
    </source>
</evidence>
<evidence type="ECO:0000256" key="6">
    <source>
        <dbReference type="ARBA" id="ARBA00022705"/>
    </source>
</evidence>
<dbReference type="Proteomes" id="UP000035648">
    <property type="component" value="Chromosome"/>
</dbReference>
<keyword evidence="5 9" id="KW-0548">Nucleotidyltransferase</keyword>
<keyword evidence="3 9" id="KW-0963">Cytoplasm</keyword>
<dbReference type="GO" id="GO:0003887">
    <property type="term" value="F:DNA-directed DNA polymerase activity"/>
    <property type="evidence" value="ECO:0007669"/>
    <property type="project" value="UniProtKB-UniRule"/>
</dbReference>
<dbReference type="Pfam" id="PF02768">
    <property type="entry name" value="DNA_pol3_beta_3"/>
    <property type="match status" value="1"/>
</dbReference>
<evidence type="ECO:0000256" key="4">
    <source>
        <dbReference type="ARBA" id="ARBA00022679"/>
    </source>
</evidence>